<dbReference type="InterPro" id="IPR009057">
    <property type="entry name" value="Homeodomain-like_sf"/>
</dbReference>
<feature type="domain" description="CUT" evidence="17">
    <location>
        <begin position="1586"/>
        <end position="1673"/>
    </location>
</feature>
<feature type="compositionally biased region" description="Basic and acidic residues" evidence="15">
    <location>
        <begin position="262"/>
        <end position="278"/>
    </location>
</feature>
<feature type="compositionally biased region" description="Polar residues" evidence="15">
    <location>
        <begin position="218"/>
        <end position="232"/>
    </location>
</feature>
<dbReference type="SUPFAM" id="SSF46689">
    <property type="entry name" value="Homeodomain-like"/>
    <property type="match status" value="1"/>
</dbReference>
<feature type="compositionally biased region" description="Low complexity" evidence="15">
    <location>
        <begin position="553"/>
        <end position="573"/>
    </location>
</feature>
<dbReference type="Gene3D" id="1.10.10.60">
    <property type="entry name" value="Homeodomain-like"/>
    <property type="match status" value="1"/>
</dbReference>
<dbReference type="SUPFAM" id="SSF47413">
    <property type="entry name" value="lambda repressor-like DNA-binding domains"/>
    <property type="match status" value="3"/>
</dbReference>
<evidence type="ECO:0000256" key="4">
    <source>
        <dbReference type="ARBA" id="ARBA00022737"/>
    </source>
</evidence>
<evidence type="ECO:0000256" key="1">
    <source>
        <dbReference type="ARBA" id="ARBA00004123"/>
    </source>
</evidence>
<feature type="compositionally biased region" description="Basic and acidic residues" evidence="15">
    <location>
        <begin position="2134"/>
        <end position="2150"/>
    </location>
</feature>
<keyword evidence="5 13" id="KW-0805">Transcription regulation</keyword>
<feature type="region of interest" description="Disordered" evidence="15">
    <location>
        <begin position="1478"/>
        <end position="1576"/>
    </location>
</feature>
<feature type="compositionally biased region" description="Polar residues" evidence="15">
    <location>
        <begin position="2123"/>
        <end position="2133"/>
    </location>
</feature>
<keyword evidence="10 11" id="KW-0539">Nucleus</keyword>
<feature type="region of interest" description="Disordered" evidence="15">
    <location>
        <begin position="1873"/>
        <end position="1926"/>
    </location>
</feature>
<feature type="compositionally biased region" description="Polar residues" evidence="15">
    <location>
        <begin position="1873"/>
        <end position="1882"/>
    </location>
</feature>
<evidence type="ECO:0000256" key="11">
    <source>
        <dbReference type="PROSITE-ProRule" id="PRU00108"/>
    </source>
</evidence>
<dbReference type="GO" id="GO:0000977">
    <property type="term" value="F:RNA polymerase II transcription regulatory region sequence-specific DNA binding"/>
    <property type="evidence" value="ECO:0007669"/>
    <property type="project" value="TreeGrafter"/>
</dbReference>
<feature type="domain" description="Homeobox" evidence="16">
    <location>
        <begin position="1720"/>
        <end position="1780"/>
    </location>
</feature>
<dbReference type="InterPro" id="IPR001356">
    <property type="entry name" value="HD"/>
</dbReference>
<dbReference type="PROSITE" id="PS50071">
    <property type="entry name" value="HOMEOBOX_2"/>
    <property type="match status" value="1"/>
</dbReference>
<dbReference type="GO" id="GO:0048699">
    <property type="term" value="P:generation of neurons"/>
    <property type="evidence" value="ECO:0007669"/>
    <property type="project" value="UniProtKB-ARBA"/>
</dbReference>
<dbReference type="FunFam" id="1.10.10.60:FF:000298">
    <property type="entry name" value="Homeobox protein cut-like"/>
    <property type="match status" value="1"/>
</dbReference>
<feature type="region of interest" description="Disordered" evidence="15">
    <location>
        <begin position="2028"/>
        <end position="2150"/>
    </location>
</feature>
<feature type="compositionally biased region" description="Low complexity" evidence="15">
    <location>
        <begin position="1968"/>
        <end position="1985"/>
    </location>
</feature>
<dbReference type="InterPro" id="IPR003350">
    <property type="entry name" value="CUT_dom"/>
</dbReference>
<keyword evidence="8 11" id="KW-0371">Homeobox</keyword>
<dbReference type="Proteomes" id="UP000075880">
    <property type="component" value="Unassembled WGS sequence"/>
</dbReference>
<feature type="compositionally biased region" description="Basic and acidic residues" evidence="15">
    <location>
        <begin position="1203"/>
        <end position="1213"/>
    </location>
</feature>
<name>A0AAG5D2V1_ANOAO</name>
<feature type="compositionally biased region" description="Low complexity" evidence="15">
    <location>
        <begin position="180"/>
        <end position="198"/>
    </location>
</feature>
<evidence type="ECO:0000256" key="3">
    <source>
        <dbReference type="ARBA" id="ARBA00022553"/>
    </source>
</evidence>
<dbReference type="FunFam" id="1.10.260.40:FF:000027">
    <property type="entry name" value="Homeobox protein cut-like"/>
    <property type="match status" value="1"/>
</dbReference>
<keyword evidence="3" id="KW-0597">Phosphoprotein</keyword>
<feature type="compositionally biased region" description="Polar residues" evidence="15">
    <location>
        <begin position="501"/>
        <end position="512"/>
    </location>
</feature>
<dbReference type="PANTHER" id="PTHR14043:SF2">
    <property type="entry name" value="HOMEOBOX PROTEIN CUT"/>
    <property type="match status" value="1"/>
</dbReference>
<feature type="compositionally biased region" description="Low complexity" evidence="15">
    <location>
        <begin position="1690"/>
        <end position="1701"/>
    </location>
</feature>
<evidence type="ECO:0000256" key="2">
    <source>
        <dbReference type="ARBA" id="ARBA00008190"/>
    </source>
</evidence>
<dbReference type="Pfam" id="PF02376">
    <property type="entry name" value="CUT"/>
    <property type="match status" value="3"/>
</dbReference>
<feature type="region of interest" description="Disordered" evidence="15">
    <location>
        <begin position="1780"/>
        <end position="1800"/>
    </location>
</feature>
<keyword evidence="4" id="KW-0677">Repeat</keyword>
<feature type="region of interest" description="Disordered" evidence="15">
    <location>
        <begin position="51"/>
        <end position="163"/>
    </location>
</feature>
<keyword evidence="19" id="KW-1185">Reference proteome</keyword>
<reference evidence="18" key="1">
    <citation type="submission" date="2024-04" db="UniProtKB">
        <authorList>
            <consortium name="EnsemblMetazoa"/>
        </authorList>
    </citation>
    <scope>IDENTIFICATION</scope>
    <source>
        <strain evidence="18">EBRO</strain>
    </source>
</reference>
<evidence type="ECO:0000256" key="14">
    <source>
        <dbReference type="SAM" id="Coils"/>
    </source>
</evidence>
<dbReference type="SMART" id="SM00389">
    <property type="entry name" value="HOX"/>
    <property type="match status" value="1"/>
</dbReference>
<feature type="compositionally biased region" description="Low complexity" evidence="15">
    <location>
        <begin position="1119"/>
        <end position="1162"/>
    </location>
</feature>
<keyword evidence="6 14" id="KW-0175">Coiled coil</keyword>
<dbReference type="GO" id="GO:0005634">
    <property type="term" value="C:nucleus"/>
    <property type="evidence" value="ECO:0007669"/>
    <property type="project" value="UniProtKB-SubCell"/>
</dbReference>
<dbReference type="SMART" id="SM01109">
    <property type="entry name" value="CUT"/>
    <property type="match status" value="3"/>
</dbReference>
<feature type="compositionally biased region" description="Acidic residues" evidence="15">
    <location>
        <begin position="1888"/>
        <end position="1901"/>
    </location>
</feature>
<dbReference type="GO" id="GO:0048468">
    <property type="term" value="P:cell development"/>
    <property type="evidence" value="ECO:0007669"/>
    <property type="project" value="UniProtKB-ARBA"/>
</dbReference>
<feature type="compositionally biased region" description="Basic and acidic residues" evidence="15">
    <location>
        <begin position="699"/>
        <end position="711"/>
    </location>
</feature>
<feature type="compositionally biased region" description="Low complexity" evidence="15">
    <location>
        <begin position="1490"/>
        <end position="1519"/>
    </location>
</feature>
<evidence type="ECO:0000256" key="7">
    <source>
        <dbReference type="ARBA" id="ARBA00023125"/>
    </source>
</evidence>
<dbReference type="PROSITE" id="PS00027">
    <property type="entry name" value="HOMEOBOX_1"/>
    <property type="match status" value="1"/>
</dbReference>
<feature type="domain" description="CUT" evidence="17">
    <location>
        <begin position="831"/>
        <end position="918"/>
    </location>
</feature>
<feature type="compositionally biased region" description="Polar residues" evidence="15">
    <location>
        <begin position="742"/>
        <end position="752"/>
    </location>
</feature>
<protein>
    <recommendedName>
        <fullName evidence="13">Homeobox protein cut-like</fullName>
    </recommendedName>
</protein>
<sequence length="2150" mass="230905">MQPTIPQSTGGSDMDLPAVQPMDWLFKKERIYLLAQFWQQRATLAEKEVNSLKEKLSTTTTTTTTSSGCPDETGMDVTAPPSLSLPLPLAMPVATTTSPTPTSSPPSMMVEQNGVAPPSPSTTPGSESGSIGVVHRPEVALSPCEKPTGGARSPTESRSRTPELDHKVQMELASLTHTLNNNCIGSSNNNHSSGHNRSQTPPPATATSPEKMECDSVSVHTSDDASSGQVTEGSHHEAGKDADSERHDREGIELVNNLSKSKSSEMETEGKGEQKHCNESGASTKEPVLEGRTRTMAEELSAKDREISLLFEEVGRLRTAIANIQESHNLQIQRLEDRLEEKRQHIVRLESRIEKQQDFDDIKKENSMLRSVDLSASHESKQFQELLLERTKALAAQTEAIKSSSANSEGSPPTSGSSGGGGASGVSSDSNAGSGTAPSQPTRPLSPPNASNNSCGSSNSSSNGSNGSTGCHNPNNASCNSQSSSGAPSSELASSSESHDPTNTMITLPTNSTGGGGSMAPMAEINNNCSTARPASTPSGAGCPPPPPPLPPHLSQALLHSPCAPPAHAASPQPQHPLRPPSSSAAPQQLCPPPITTPATTPATTPNPSDPMAGLSSFLGPPLQNVEQFGSFLGEELVSSWRRGGLDLPPPPGLAAAAAAVAAAARNPALLMNHHRVVVNSPPTDLPQLAHHAAAPTPLDHDKASSHHEHSSSASTPVPREASDASRHDERHLNGGGGLTPMSVSKSPLEDNNNSLAALSRLDGSGPGSGLGSGGLIQGLPFQFQERGHFRFADAADMQMPPGSMVGRLGDSLIPKGDPMEAKLQEMLRYNMDKYANQNLDTLHISRRVRELLSVHNIGQRLFAKYVLGLSQGTVSELLSKPKPWDKLTEKGRDSYRKMHAWACDENAIMLLKSLIPKKGAEPGMPSYGRPDGDLNDDRIQHILSEASMMKRGEQPTAQQQAHHQQQMREQMQLQQHQLQQLHLSGLDDSTQHSDNDSKSPHNRDVHSPFSKDYHSGRSGSAGGRPKKYDHDDMPQDKITKIYQEEFSKLMRSPRDFPNLLFPHFLGGGMPPMDRLQDDNIRMALEAYHRELAKLQQNATAGLPGMPNISNLPNFLALQHQQQQQHQQQHQQQQQQQQQSSQSSSQQPSNPSQQAPQQTSQHHGTERGLNGGSVQDLSLPKEKQSSMGKLNGSMSDAESDADMSQKELDESMKHSAFSLVKPKPSEPSGMCTPTTTASSAAPSPISNSILPPTITPTDDFSVAASPLQRMASITNSLITQPPVTPHHTTQQRPLKAILPPITQQQFDLYNNLNTEDIVRRVKESLSQYSISQRLFGESVLGLSQGSVSDLLARPKPWHMLTQKGREPFIRMKMFLEDENAVHKLVASQYKIAPEKLMRTGNYSGTPQIPGMHLQKSGMPPSMPKMLSDSLTKLQQDQQKTLLQLQISQMQQQLPSAQAAAAQHQHQLAAAAAAAAAHHAAQVQEVQRHNAQQQQAPSAQPSPLPQNSSAQQRAQQPSPQTMLLTPPGIPPQHAIALQGHPGPQDKKSSIMMPIHSPVHQQQGPPSQSGAPNSMRGSLHQHISPTVYEMAALTQDLDTQVITTKIKEALLANNIGQKIFGEAVLGLSQGSVSELLSKPKPWHMLSIKGREPFIRMQLWLSDANNVERLQALKNERREASKRRRSTGPGGQDNSSDTSSNDTSEFYHSNSPGPGSVGSATAPPNKKQRVLFSEEQKEALRLAFALDPYPNVQTIEFLASELGLSTRTITNWFHNHRMRLKQQVPHGQPSEPIPSRENQTGAPFDPVQFRVLLGQRLMEIQKERLGLSGMPLPYPPYFAAGAPASANLAALIGRGFMPGSEADLAALNKAVSEQMSGLDLSMQSSLKREGDDDYEEEAENEEEAGSGHLSDSESMDGGGSSKRGIDDDDLASKTSLSSLASLQAMSRISRRKPAAPQWVNPDWQDPDKKTTPSTTTPAMPTTTTTMATGGPGDNKKDSIINGVCVLQPPDGVPSVQQRFAAAMAAAAAAAVAAAAGAGATVPSHDQDVDPTSDADNDEEDADGDDAKSSHSKHSTYDRVDARANSLEESESDVPLGDITRPGSVGVTRRGSDACMSLESNGIDRSAVTSPGSSSVTVKKEILEDTNGDRWDAY</sequence>
<proteinExistence type="inferred from homology"/>
<evidence type="ECO:0000313" key="19">
    <source>
        <dbReference type="Proteomes" id="UP000075880"/>
    </source>
</evidence>
<evidence type="ECO:0000259" key="16">
    <source>
        <dbReference type="PROSITE" id="PS50071"/>
    </source>
</evidence>
<feature type="compositionally biased region" description="Basic and acidic residues" evidence="15">
    <location>
        <begin position="721"/>
        <end position="733"/>
    </location>
</feature>
<feature type="region of interest" description="Disordered" evidence="15">
    <location>
        <begin position="180"/>
        <end position="291"/>
    </location>
</feature>
<feature type="compositionally biased region" description="Low complexity" evidence="15">
    <location>
        <begin position="57"/>
        <end position="67"/>
    </location>
</feature>
<feature type="region of interest" description="Disordered" evidence="15">
    <location>
        <begin position="1945"/>
        <end position="1995"/>
    </location>
</feature>
<accession>A0AAG5D2V1</accession>
<feature type="compositionally biased region" description="Low complexity" evidence="15">
    <location>
        <begin position="597"/>
        <end position="606"/>
    </location>
</feature>
<evidence type="ECO:0000256" key="13">
    <source>
        <dbReference type="RuleBase" id="RU361129"/>
    </source>
</evidence>
<feature type="region of interest" description="Disordered" evidence="15">
    <location>
        <begin position="1119"/>
        <end position="1245"/>
    </location>
</feature>
<feature type="coiled-coil region" evidence="14">
    <location>
        <begin position="325"/>
        <end position="352"/>
    </location>
</feature>
<feature type="region of interest" description="Disordered" evidence="15">
    <location>
        <begin position="696"/>
        <end position="752"/>
    </location>
</feature>
<feature type="compositionally biased region" description="Low complexity" evidence="15">
    <location>
        <begin position="95"/>
        <end position="107"/>
    </location>
</feature>
<feature type="compositionally biased region" description="Low complexity" evidence="15">
    <location>
        <begin position="1554"/>
        <end position="1572"/>
    </location>
</feature>
<feature type="region of interest" description="Disordered" evidence="15">
    <location>
        <begin position="1672"/>
        <end position="1722"/>
    </location>
</feature>
<dbReference type="InterPro" id="IPR010982">
    <property type="entry name" value="Lambda_DNA-bd_dom_sf"/>
</dbReference>
<feature type="compositionally biased region" description="Low complexity" evidence="15">
    <location>
        <begin position="425"/>
        <end position="435"/>
    </location>
</feature>
<comment type="similarity">
    <text evidence="2 13">Belongs to the CUT homeobox family.</text>
</comment>
<dbReference type="FunFam" id="1.10.260.40:FF:000004">
    <property type="entry name" value="Cut-like homeobox 1a"/>
    <property type="match status" value="1"/>
</dbReference>
<evidence type="ECO:0000313" key="18">
    <source>
        <dbReference type="EnsemblMetazoa" id="ENSAATROPP005516"/>
    </source>
</evidence>
<organism evidence="18 19">
    <name type="scientific">Anopheles atroparvus</name>
    <name type="common">European mosquito</name>
    <dbReference type="NCBI Taxonomy" id="41427"/>
    <lineage>
        <taxon>Eukaryota</taxon>
        <taxon>Metazoa</taxon>
        <taxon>Ecdysozoa</taxon>
        <taxon>Arthropoda</taxon>
        <taxon>Hexapoda</taxon>
        <taxon>Insecta</taxon>
        <taxon>Pterygota</taxon>
        <taxon>Neoptera</taxon>
        <taxon>Endopterygota</taxon>
        <taxon>Diptera</taxon>
        <taxon>Nematocera</taxon>
        <taxon>Culicoidea</taxon>
        <taxon>Culicidae</taxon>
        <taxon>Anophelinae</taxon>
        <taxon>Anopheles</taxon>
    </lineage>
</organism>
<evidence type="ECO:0000256" key="5">
    <source>
        <dbReference type="ARBA" id="ARBA00023015"/>
    </source>
</evidence>
<dbReference type="PROSITE" id="PS51042">
    <property type="entry name" value="CUT"/>
    <property type="match status" value="3"/>
</dbReference>
<feature type="compositionally biased region" description="Pro residues" evidence="15">
    <location>
        <begin position="543"/>
        <end position="552"/>
    </location>
</feature>
<dbReference type="PANTHER" id="PTHR14043">
    <property type="entry name" value="CCAAT DISPLACEMENT PROTEIN-RELATED"/>
    <property type="match status" value="1"/>
</dbReference>
<dbReference type="FunFam" id="1.10.260.40:FF:000010">
    <property type="entry name" value="Cut-like homeobox 1a"/>
    <property type="match status" value="1"/>
</dbReference>
<feature type="compositionally biased region" description="Acidic residues" evidence="15">
    <location>
        <begin position="2045"/>
        <end position="2060"/>
    </location>
</feature>
<evidence type="ECO:0000256" key="8">
    <source>
        <dbReference type="ARBA" id="ARBA00023155"/>
    </source>
</evidence>
<feature type="compositionally biased region" description="Basic and acidic residues" evidence="15">
    <location>
        <begin position="990"/>
        <end position="1016"/>
    </location>
</feature>
<evidence type="ECO:0000256" key="15">
    <source>
        <dbReference type="SAM" id="MobiDB-lite"/>
    </source>
</evidence>
<feature type="compositionally biased region" description="Basic and acidic residues" evidence="15">
    <location>
        <begin position="2061"/>
        <end position="2078"/>
    </location>
</feature>
<feature type="region of interest" description="Disordered" evidence="15">
    <location>
        <begin position="951"/>
        <end position="1035"/>
    </location>
</feature>
<keyword evidence="7 11" id="KW-0238">DNA-binding</keyword>
<comment type="subcellular location">
    <subcellularLocation>
        <location evidence="1 11 12">Nucleus</location>
    </subcellularLocation>
</comment>
<keyword evidence="9 13" id="KW-0804">Transcription</keyword>
<evidence type="ECO:0000256" key="12">
    <source>
        <dbReference type="RuleBase" id="RU000682"/>
    </source>
</evidence>
<feature type="region of interest" description="Disordered" evidence="15">
    <location>
        <begin position="397"/>
        <end position="620"/>
    </location>
</feature>
<feature type="compositionally biased region" description="Low complexity" evidence="15">
    <location>
        <begin position="475"/>
        <end position="496"/>
    </location>
</feature>
<evidence type="ECO:0000256" key="9">
    <source>
        <dbReference type="ARBA" id="ARBA00023163"/>
    </source>
</evidence>
<dbReference type="InterPro" id="IPR017970">
    <property type="entry name" value="Homeobox_CS"/>
</dbReference>
<dbReference type="Pfam" id="PF00046">
    <property type="entry name" value="Homeodomain"/>
    <property type="match status" value="1"/>
</dbReference>
<feature type="compositionally biased region" description="Low complexity" evidence="15">
    <location>
        <begin position="451"/>
        <end position="468"/>
    </location>
</feature>
<feature type="compositionally biased region" description="Low complexity" evidence="15">
    <location>
        <begin position="959"/>
        <end position="984"/>
    </location>
</feature>
<feature type="DNA-binding region" description="Homeobox" evidence="11">
    <location>
        <begin position="1722"/>
        <end position="1781"/>
    </location>
</feature>
<dbReference type="GO" id="GO:0000981">
    <property type="term" value="F:DNA-binding transcription factor activity, RNA polymerase II-specific"/>
    <property type="evidence" value="ECO:0007669"/>
    <property type="project" value="InterPro"/>
</dbReference>
<dbReference type="Gene3D" id="1.10.260.40">
    <property type="entry name" value="lambda repressor-like DNA-binding domains"/>
    <property type="match status" value="3"/>
</dbReference>
<feature type="domain" description="CUT" evidence="17">
    <location>
        <begin position="1303"/>
        <end position="1390"/>
    </location>
</feature>
<dbReference type="EnsemblMetazoa" id="ENSAATROPT006061">
    <property type="protein sequence ID" value="ENSAATROPP005516"/>
    <property type="gene ID" value="ENSAATROPG004909"/>
</dbReference>
<evidence type="ECO:0000256" key="10">
    <source>
        <dbReference type="ARBA" id="ARBA00023242"/>
    </source>
</evidence>
<feature type="compositionally biased region" description="Basic and acidic residues" evidence="15">
    <location>
        <begin position="233"/>
        <end position="252"/>
    </location>
</feature>
<feature type="compositionally biased region" description="Low complexity" evidence="15">
    <location>
        <begin position="1232"/>
        <end position="1245"/>
    </location>
</feature>
<evidence type="ECO:0000259" key="17">
    <source>
        <dbReference type="PROSITE" id="PS51042"/>
    </source>
</evidence>
<evidence type="ECO:0000256" key="6">
    <source>
        <dbReference type="ARBA" id="ARBA00023054"/>
    </source>
</evidence>
<dbReference type="CDD" id="cd00086">
    <property type="entry name" value="homeodomain"/>
    <property type="match status" value="1"/>
</dbReference>